<keyword evidence="10" id="KW-0408">Iron</keyword>
<dbReference type="GO" id="GO:0020037">
    <property type="term" value="F:heme binding"/>
    <property type="evidence" value="ECO:0007669"/>
    <property type="project" value="TreeGrafter"/>
</dbReference>
<reference evidence="15 16" key="1">
    <citation type="submission" date="2020-03" db="EMBL/GenBank/DDBJ databases">
        <title>Isolation of cellulose-producing strains, genome characterization and application of the synthesized cellulose films as an economical and sustainable material for piezoelectric sensor construction.</title>
        <authorList>
            <person name="Mangayil R.K."/>
        </authorList>
    </citation>
    <scope>NUCLEOTIDE SEQUENCE [LARGE SCALE GENOMIC DNA]</scope>
    <source>
        <strain evidence="15 16">ENS 9a1a</strain>
    </source>
</reference>
<keyword evidence="8" id="KW-0249">Electron transport</keyword>
<sequence>MIAPMKYRASLPPTRYDVPTVIFHWGCAAIIVLQFATANSWGLFHNPLHHQLVVAHLTAGMVLSVLFPARLLWRLGWGRHIRAADRWLDAVLARGVEYSLYALVMLEIVLGYMWRWGNGQAMSFLSLQFMPPFGRFSASAISLLHGLHQWNGWLIIVLATGHGLAACFHYFVLRDDVFQRMLVTGNASDEYGK</sequence>
<dbReference type="GO" id="GO:0046872">
    <property type="term" value="F:metal ion binding"/>
    <property type="evidence" value="ECO:0007669"/>
    <property type="project" value="UniProtKB-KW"/>
</dbReference>
<dbReference type="GO" id="GO:0005886">
    <property type="term" value="C:plasma membrane"/>
    <property type="evidence" value="ECO:0007669"/>
    <property type="project" value="UniProtKB-SubCell"/>
</dbReference>
<evidence type="ECO:0000256" key="13">
    <source>
        <dbReference type="SAM" id="Phobius"/>
    </source>
</evidence>
<keyword evidence="9 13" id="KW-1133">Transmembrane helix</keyword>
<dbReference type="InterPro" id="IPR011577">
    <property type="entry name" value="Cyt_b561_bac/Ni-Hgenase"/>
</dbReference>
<proteinExistence type="inferred from homology"/>
<comment type="subcellular location">
    <subcellularLocation>
        <location evidence="2">Cell membrane</location>
        <topology evidence="2">Multi-pass membrane protein</topology>
    </subcellularLocation>
</comment>
<gene>
    <name evidence="15" type="ORF">GWK63_15810</name>
</gene>
<evidence type="ECO:0000259" key="14">
    <source>
        <dbReference type="Pfam" id="PF01292"/>
    </source>
</evidence>
<dbReference type="GO" id="GO:0022904">
    <property type="term" value="P:respiratory electron transport chain"/>
    <property type="evidence" value="ECO:0007669"/>
    <property type="project" value="InterPro"/>
</dbReference>
<keyword evidence="3" id="KW-0813">Transport</keyword>
<keyword evidence="7" id="KW-0479">Metal-binding</keyword>
<keyword evidence="4" id="KW-1003">Cell membrane</keyword>
<evidence type="ECO:0000256" key="3">
    <source>
        <dbReference type="ARBA" id="ARBA00022448"/>
    </source>
</evidence>
<keyword evidence="5" id="KW-0349">Heme</keyword>
<dbReference type="InterPro" id="IPR016174">
    <property type="entry name" value="Di-haem_cyt_TM"/>
</dbReference>
<comment type="similarity">
    <text evidence="12">Belongs to the cytochrome b561 family.</text>
</comment>
<dbReference type="InterPro" id="IPR052168">
    <property type="entry name" value="Cytochrome_b561_oxidase"/>
</dbReference>
<dbReference type="Pfam" id="PF01292">
    <property type="entry name" value="Ni_hydr_CYTB"/>
    <property type="match status" value="1"/>
</dbReference>
<dbReference type="PANTHER" id="PTHR30529:SF7">
    <property type="entry name" value="CYTOCHROME B561 BACTERIAL_NI-HYDROGENASE DOMAIN-CONTAINING PROTEIN"/>
    <property type="match status" value="1"/>
</dbReference>
<dbReference type="KEGG" id="kre:GWK63_15810"/>
<keyword evidence="11 13" id="KW-0472">Membrane</keyword>
<evidence type="ECO:0000256" key="10">
    <source>
        <dbReference type="ARBA" id="ARBA00023004"/>
    </source>
</evidence>
<evidence type="ECO:0000313" key="16">
    <source>
        <dbReference type="Proteomes" id="UP000502533"/>
    </source>
</evidence>
<evidence type="ECO:0000313" key="15">
    <source>
        <dbReference type="EMBL" id="QIP37174.1"/>
    </source>
</evidence>
<comment type="cofactor">
    <cofactor evidence="1">
        <name>heme b</name>
        <dbReference type="ChEBI" id="CHEBI:60344"/>
    </cofactor>
</comment>
<evidence type="ECO:0000256" key="6">
    <source>
        <dbReference type="ARBA" id="ARBA00022692"/>
    </source>
</evidence>
<protein>
    <submittedName>
        <fullName evidence="15">Cytochrome b</fullName>
    </submittedName>
</protein>
<evidence type="ECO:0000256" key="7">
    <source>
        <dbReference type="ARBA" id="ARBA00022723"/>
    </source>
</evidence>
<evidence type="ECO:0000256" key="1">
    <source>
        <dbReference type="ARBA" id="ARBA00001970"/>
    </source>
</evidence>
<feature type="domain" description="Cytochrome b561 bacterial/Ni-hydrogenase" evidence="14">
    <location>
        <begin position="15"/>
        <end position="182"/>
    </location>
</feature>
<keyword evidence="16" id="KW-1185">Reference proteome</keyword>
<dbReference type="EMBL" id="CP050139">
    <property type="protein sequence ID" value="QIP37174.1"/>
    <property type="molecule type" value="Genomic_DNA"/>
</dbReference>
<evidence type="ECO:0000256" key="5">
    <source>
        <dbReference type="ARBA" id="ARBA00022617"/>
    </source>
</evidence>
<dbReference type="AlphaFoldDB" id="A0A858JN71"/>
<evidence type="ECO:0000256" key="9">
    <source>
        <dbReference type="ARBA" id="ARBA00022989"/>
    </source>
</evidence>
<evidence type="ECO:0000256" key="4">
    <source>
        <dbReference type="ARBA" id="ARBA00022475"/>
    </source>
</evidence>
<feature type="transmembrane region" description="Helical" evidence="13">
    <location>
        <begin position="98"/>
        <end position="117"/>
    </location>
</feature>
<accession>A0A858JN71</accession>
<feature type="transmembrane region" description="Helical" evidence="13">
    <location>
        <begin position="21"/>
        <end position="41"/>
    </location>
</feature>
<evidence type="ECO:0000256" key="11">
    <source>
        <dbReference type="ARBA" id="ARBA00023136"/>
    </source>
</evidence>
<keyword evidence="6 13" id="KW-0812">Transmembrane</keyword>
<evidence type="ECO:0000256" key="8">
    <source>
        <dbReference type="ARBA" id="ARBA00022982"/>
    </source>
</evidence>
<dbReference type="Proteomes" id="UP000502533">
    <property type="component" value="Chromosome"/>
</dbReference>
<dbReference type="PANTHER" id="PTHR30529">
    <property type="entry name" value="CYTOCHROME B561"/>
    <property type="match status" value="1"/>
</dbReference>
<organism evidence="15 16">
    <name type="scientific">Komagataeibacter rhaeticus</name>
    <dbReference type="NCBI Taxonomy" id="215221"/>
    <lineage>
        <taxon>Bacteria</taxon>
        <taxon>Pseudomonadati</taxon>
        <taxon>Pseudomonadota</taxon>
        <taxon>Alphaproteobacteria</taxon>
        <taxon>Acetobacterales</taxon>
        <taxon>Acetobacteraceae</taxon>
        <taxon>Komagataeibacter</taxon>
    </lineage>
</organism>
<feature type="transmembrane region" description="Helical" evidence="13">
    <location>
        <begin position="152"/>
        <end position="173"/>
    </location>
</feature>
<evidence type="ECO:0000256" key="2">
    <source>
        <dbReference type="ARBA" id="ARBA00004651"/>
    </source>
</evidence>
<evidence type="ECO:0000256" key="12">
    <source>
        <dbReference type="ARBA" id="ARBA00037975"/>
    </source>
</evidence>
<feature type="transmembrane region" description="Helical" evidence="13">
    <location>
        <begin position="53"/>
        <end position="77"/>
    </location>
</feature>
<dbReference type="SUPFAM" id="SSF81342">
    <property type="entry name" value="Transmembrane di-heme cytochromes"/>
    <property type="match status" value="1"/>
</dbReference>
<name>A0A858JN71_9PROT</name>
<dbReference type="GO" id="GO:0009055">
    <property type="term" value="F:electron transfer activity"/>
    <property type="evidence" value="ECO:0007669"/>
    <property type="project" value="InterPro"/>
</dbReference>